<reference evidence="3" key="1">
    <citation type="submission" date="2020-07" db="EMBL/GenBank/DDBJ databases">
        <authorList>
            <person name="Pothier F. J."/>
        </authorList>
    </citation>
    <scope>NUCLEOTIDE SEQUENCE</scope>
    <source>
        <strain evidence="3">CFBP 8129</strain>
    </source>
</reference>
<protein>
    <recommendedName>
        <fullName evidence="4">Type IV secretion system protein virB5</fullName>
    </recommendedName>
</protein>
<accession>A0A6V7C5S7</accession>
<dbReference type="RefSeq" id="WP_006451253.1">
    <property type="nucleotide sequence ID" value="NZ_CP018728.1"/>
</dbReference>
<name>A0A6V7C5S7_9XANT</name>
<feature type="chain" id="PRO_5036192921" description="Type IV secretion system protein virB5" evidence="2">
    <location>
        <begin position="33"/>
        <end position="258"/>
    </location>
</feature>
<evidence type="ECO:0000256" key="1">
    <source>
        <dbReference type="SAM" id="Coils"/>
    </source>
</evidence>
<evidence type="ECO:0008006" key="4">
    <source>
        <dbReference type="Google" id="ProtNLM"/>
    </source>
</evidence>
<dbReference type="EMBL" id="LR828253">
    <property type="protein sequence ID" value="CAD0309768.1"/>
    <property type="molecule type" value="Genomic_DNA"/>
</dbReference>
<sequence>MTARSRRLRHPISRLAAGLLLTIGLCAGSANAQVVVVNPTGEGKDIAEYGEQAKRWTDTLKQYQQQLDHYNQQLIKLQRLKNFRGPVMVDNFGERPSDYGLEEDCPGAATSGIKGMIMEQLTLIAPDMGGGLVQEQMKVCARIVMAKNAQYNESVRMIRRLIERNNDFKQVEKQRDNGGTSEGALAANNNEVQRFVARNAMDLDYWQAQMKAYDSYIVALKEDQTRLAKAAMDGGTNSWLKPLGQVVQAATLKKALSN</sequence>
<organism evidence="3">
    <name type="scientific">Xanthomonas hortorum pv. gardneri</name>
    <dbReference type="NCBI Taxonomy" id="2754056"/>
    <lineage>
        <taxon>Bacteria</taxon>
        <taxon>Pseudomonadati</taxon>
        <taxon>Pseudomonadota</taxon>
        <taxon>Gammaproteobacteria</taxon>
        <taxon>Lysobacterales</taxon>
        <taxon>Lysobacteraceae</taxon>
        <taxon>Xanthomonas</taxon>
    </lineage>
</organism>
<feature type="coiled-coil region" evidence="1">
    <location>
        <begin position="46"/>
        <end position="80"/>
    </location>
</feature>
<proteinExistence type="predicted"/>
<keyword evidence="2" id="KW-0732">Signal</keyword>
<keyword evidence="1" id="KW-0175">Coiled coil</keyword>
<feature type="signal peptide" evidence="2">
    <location>
        <begin position="1"/>
        <end position="32"/>
    </location>
</feature>
<dbReference type="AlphaFoldDB" id="A0A6V7C5S7"/>
<evidence type="ECO:0000313" key="3">
    <source>
        <dbReference type="EMBL" id="CAD0309774.1"/>
    </source>
</evidence>
<gene>
    <name evidence="3" type="ORF">CFBP8129_09690</name>
</gene>
<dbReference type="EMBL" id="LR828253">
    <property type="protein sequence ID" value="CAD0309774.1"/>
    <property type="molecule type" value="Genomic_DNA"/>
</dbReference>
<evidence type="ECO:0000256" key="2">
    <source>
        <dbReference type="SAM" id="SignalP"/>
    </source>
</evidence>